<evidence type="ECO:0000313" key="2">
    <source>
        <dbReference type="EMBL" id="KXA94715.1"/>
    </source>
</evidence>
<reference evidence="2 3" key="1">
    <citation type="journal article" date="2016" name="Sci. Rep.">
        <title>Metabolic traits of an uncultured archaeal lineage -MSBL1- from brine pools of the Red Sea.</title>
        <authorList>
            <person name="Mwirichia R."/>
            <person name="Alam I."/>
            <person name="Rashid M."/>
            <person name="Vinu M."/>
            <person name="Ba-Alawi W."/>
            <person name="Anthony Kamau A."/>
            <person name="Kamanda Ngugi D."/>
            <person name="Goker M."/>
            <person name="Klenk H.P."/>
            <person name="Bajic V."/>
            <person name="Stingl U."/>
        </authorList>
    </citation>
    <scope>NUCLEOTIDE SEQUENCE [LARGE SCALE GENOMIC DNA]</scope>
    <source>
        <strain evidence="2">SCGC-AAA259I07</strain>
    </source>
</reference>
<dbReference type="Proteomes" id="UP000070155">
    <property type="component" value="Unassembled WGS sequence"/>
</dbReference>
<protein>
    <submittedName>
        <fullName evidence="2">Uncharacterized protein</fullName>
    </submittedName>
</protein>
<dbReference type="AlphaFoldDB" id="A0A133UKH4"/>
<dbReference type="EMBL" id="LHXQ01000032">
    <property type="protein sequence ID" value="KXA94715.1"/>
    <property type="molecule type" value="Genomic_DNA"/>
</dbReference>
<gene>
    <name evidence="2" type="ORF">AKJ36_02335</name>
</gene>
<feature type="region of interest" description="Disordered" evidence="1">
    <location>
        <begin position="1"/>
        <end position="28"/>
    </location>
</feature>
<evidence type="ECO:0000313" key="3">
    <source>
        <dbReference type="Proteomes" id="UP000070155"/>
    </source>
</evidence>
<accession>A0A133UKH4</accession>
<sequence>MPVGLRKDSDGYVPRTEEDYERRSDISGGPYKKECAFCGEMFYAYYPTRKYCSYRCKNDAYIERRRQRKKEARKKTCQYCGEEFQAGRVDAKYCSSKCRVYAWRNDVGGE</sequence>
<name>A0A133UKH4_9EURY</name>
<evidence type="ECO:0000256" key="1">
    <source>
        <dbReference type="SAM" id="MobiDB-lite"/>
    </source>
</evidence>
<comment type="caution">
    <text evidence="2">The sequence shown here is derived from an EMBL/GenBank/DDBJ whole genome shotgun (WGS) entry which is preliminary data.</text>
</comment>
<proteinExistence type="predicted"/>
<keyword evidence="3" id="KW-1185">Reference proteome</keyword>
<organism evidence="2 3">
    <name type="scientific">candidate division MSBL1 archaeon SCGC-AAA259I07</name>
    <dbReference type="NCBI Taxonomy" id="1698266"/>
    <lineage>
        <taxon>Archaea</taxon>
        <taxon>Methanobacteriati</taxon>
        <taxon>Methanobacteriota</taxon>
        <taxon>candidate division MSBL1</taxon>
    </lineage>
</organism>